<dbReference type="OrthoDB" id="4497239at2"/>
<dbReference type="SUPFAM" id="SSF48576">
    <property type="entry name" value="Terpenoid synthases"/>
    <property type="match status" value="1"/>
</dbReference>
<dbReference type="InterPro" id="IPR033749">
    <property type="entry name" value="Polyprenyl_synt_CS"/>
</dbReference>
<gene>
    <name evidence="8" type="ORF">ACS04_28060</name>
</gene>
<dbReference type="CDD" id="cd00685">
    <property type="entry name" value="Trans_IPPS_HT"/>
    <property type="match status" value="1"/>
</dbReference>
<dbReference type="PATRIC" id="fig|66430.4.peg.1248"/>
<protein>
    <submittedName>
        <fullName evidence="8">Geranylgeranyl pyrophosphate synthase</fullName>
    </submittedName>
</protein>
<reference evidence="8 9" key="1">
    <citation type="submission" date="2015-06" db="EMBL/GenBank/DDBJ databases">
        <title>Recapitulation of the evolution of biosynthetic gene clusters reveals hidden chemical diversity on bacterial genomes.</title>
        <authorList>
            <person name="Cruz-Morales P."/>
            <person name="Martinez-Guerrero C."/>
            <person name="Morales-Escalante M.A."/>
            <person name="Yanez-Guerra L.A."/>
            <person name="Kopp J.F."/>
            <person name="Feldmann J."/>
            <person name="Ramos-Aboites H.E."/>
            <person name="Barona-Gomez F."/>
        </authorList>
    </citation>
    <scope>NUCLEOTIDE SEQUENCE [LARGE SCALE GENOMIC DNA]</scope>
    <source>
        <strain evidence="8 9">ATCC 31245</strain>
    </source>
</reference>
<dbReference type="Gene3D" id="1.10.600.10">
    <property type="entry name" value="Farnesyl Diphosphate Synthase"/>
    <property type="match status" value="1"/>
</dbReference>
<evidence type="ECO:0000256" key="3">
    <source>
        <dbReference type="ARBA" id="ARBA00022679"/>
    </source>
</evidence>
<organism evidence="8 9">
    <name type="scientific">Streptomyces roseus</name>
    <dbReference type="NCBI Taxonomy" id="66430"/>
    <lineage>
        <taxon>Bacteria</taxon>
        <taxon>Bacillati</taxon>
        <taxon>Actinomycetota</taxon>
        <taxon>Actinomycetes</taxon>
        <taxon>Kitasatosporales</taxon>
        <taxon>Streptomycetaceae</taxon>
        <taxon>Streptomyces</taxon>
    </lineage>
</organism>
<sequence>MQHLWTAPTDRAGPKSGTPRNTGTSPTGAGPGTRRADGSPPTAQEAVTAGEAFLQAHLRTALRTSRQIDQVFTDEVADRVAGLVRRGGKRLRTGFVWCGWQAAGGPGDLADVHRLGAALELLQACALVHDDVMDGSPVRRGAPAVHVDFARMHREELTHGSPDAFGTGAAILAGDLALAWADDLFTEIALRSPHGVCLHREWRAMRTEMAAGQYRDIRAQALGSSDVTEAVTVATLKSAFYSVVRPLCLGAVLAGADDSVLGALRSAGRCAGLAFQLSDDLLGAFGDPADTGKPADDDLRARKLTYLLATAARLASASGDVQAGVVLAPGAEPRSDADIAQMRSAMERTGARAAVRAEITELAAASVDHFASTGAPTHIVREFDSLVRRAAGGPASTAPGEAS</sequence>
<keyword evidence="5" id="KW-0460">Magnesium</keyword>
<dbReference type="EMBL" id="LFML01000126">
    <property type="protein sequence ID" value="KMO94488.1"/>
    <property type="molecule type" value="Genomic_DNA"/>
</dbReference>
<dbReference type="GO" id="GO:0004659">
    <property type="term" value="F:prenyltransferase activity"/>
    <property type="evidence" value="ECO:0007669"/>
    <property type="project" value="InterPro"/>
</dbReference>
<dbReference type="Pfam" id="PF00348">
    <property type="entry name" value="polyprenyl_synt"/>
    <property type="match status" value="1"/>
</dbReference>
<evidence type="ECO:0000313" key="8">
    <source>
        <dbReference type="EMBL" id="KMO94488.1"/>
    </source>
</evidence>
<dbReference type="SFLD" id="SFLDS00005">
    <property type="entry name" value="Isoprenoid_Synthase_Type_I"/>
    <property type="match status" value="1"/>
</dbReference>
<dbReference type="InterPro" id="IPR008949">
    <property type="entry name" value="Isoprenoid_synthase_dom_sf"/>
</dbReference>
<evidence type="ECO:0000256" key="7">
    <source>
        <dbReference type="SAM" id="MobiDB-lite"/>
    </source>
</evidence>
<keyword evidence="4" id="KW-0479">Metal-binding</keyword>
<dbReference type="PANTHER" id="PTHR12001">
    <property type="entry name" value="GERANYLGERANYL PYROPHOSPHATE SYNTHASE"/>
    <property type="match status" value="1"/>
</dbReference>
<evidence type="ECO:0000256" key="2">
    <source>
        <dbReference type="ARBA" id="ARBA00006706"/>
    </source>
</evidence>
<feature type="region of interest" description="Disordered" evidence="7">
    <location>
        <begin position="1"/>
        <end position="45"/>
    </location>
</feature>
<dbReference type="AlphaFoldDB" id="A0A0J6XIL1"/>
<evidence type="ECO:0000256" key="1">
    <source>
        <dbReference type="ARBA" id="ARBA00001946"/>
    </source>
</evidence>
<accession>A0A0J6XIL1</accession>
<dbReference type="Proteomes" id="UP000035932">
    <property type="component" value="Unassembled WGS sequence"/>
</dbReference>
<evidence type="ECO:0000256" key="6">
    <source>
        <dbReference type="RuleBase" id="RU004466"/>
    </source>
</evidence>
<keyword evidence="9" id="KW-1185">Reference proteome</keyword>
<keyword evidence="3 6" id="KW-0808">Transferase</keyword>
<dbReference type="PANTHER" id="PTHR12001:SF85">
    <property type="entry name" value="SHORT CHAIN ISOPRENYL DIPHOSPHATE SYNTHASE"/>
    <property type="match status" value="1"/>
</dbReference>
<dbReference type="RefSeq" id="WP_048479596.1">
    <property type="nucleotide sequence ID" value="NZ_JBIRUD010000001.1"/>
</dbReference>
<dbReference type="InterPro" id="IPR000092">
    <property type="entry name" value="Polyprenyl_synt"/>
</dbReference>
<name>A0A0J6XIL1_9ACTN</name>
<dbReference type="GO" id="GO:0008299">
    <property type="term" value="P:isoprenoid biosynthetic process"/>
    <property type="evidence" value="ECO:0007669"/>
    <property type="project" value="InterPro"/>
</dbReference>
<evidence type="ECO:0000256" key="4">
    <source>
        <dbReference type="ARBA" id="ARBA00022723"/>
    </source>
</evidence>
<proteinExistence type="inferred from homology"/>
<comment type="cofactor">
    <cofactor evidence="1">
        <name>Mg(2+)</name>
        <dbReference type="ChEBI" id="CHEBI:18420"/>
    </cofactor>
</comment>
<dbReference type="GO" id="GO:0046872">
    <property type="term" value="F:metal ion binding"/>
    <property type="evidence" value="ECO:0007669"/>
    <property type="project" value="UniProtKB-KW"/>
</dbReference>
<evidence type="ECO:0000313" key="9">
    <source>
        <dbReference type="Proteomes" id="UP000035932"/>
    </source>
</evidence>
<dbReference type="STRING" id="66430.ACS04_28060"/>
<evidence type="ECO:0000256" key="5">
    <source>
        <dbReference type="ARBA" id="ARBA00022842"/>
    </source>
</evidence>
<dbReference type="PROSITE" id="PS00723">
    <property type="entry name" value="POLYPRENYL_SYNTHASE_1"/>
    <property type="match status" value="1"/>
</dbReference>
<comment type="similarity">
    <text evidence="2 6">Belongs to the FPP/GGPP synthase family.</text>
</comment>
<comment type="caution">
    <text evidence="8">The sequence shown here is derived from an EMBL/GenBank/DDBJ whole genome shotgun (WGS) entry which is preliminary data.</text>
</comment>